<dbReference type="SUPFAM" id="SSF69572">
    <property type="entry name" value="Activating enzymes of the ubiquitin-like proteins"/>
    <property type="match status" value="1"/>
</dbReference>
<dbReference type="CDD" id="cd00757">
    <property type="entry name" value="ThiF_MoeB_HesA_family"/>
    <property type="match status" value="1"/>
</dbReference>
<keyword evidence="3" id="KW-1185">Reference proteome</keyword>
<proteinExistence type="predicted"/>
<organism evidence="2 3">
    <name type="scientific">Porphyromonas canoris</name>
    <dbReference type="NCBI Taxonomy" id="36875"/>
    <lineage>
        <taxon>Bacteria</taxon>
        <taxon>Pseudomonadati</taxon>
        <taxon>Bacteroidota</taxon>
        <taxon>Bacteroidia</taxon>
        <taxon>Bacteroidales</taxon>
        <taxon>Porphyromonadaceae</taxon>
        <taxon>Porphyromonas</taxon>
    </lineage>
</organism>
<dbReference type="InterPro" id="IPR045886">
    <property type="entry name" value="ThiF/MoeB/HesA"/>
</dbReference>
<dbReference type="PANTHER" id="PTHR10953">
    <property type="entry name" value="UBIQUITIN-ACTIVATING ENZYME E1"/>
    <property type="match status" value="1"/>
</dbReference>
<gene>
    <name evidence="2" type="ORF">HQ43_06515</name>
</gene>
<dbReference type="InterPro" id="IPR000594">
    <property type="entry name" value="ThiF_NAD_FAD-bd"/>
</dbReference>
<name>A0ABR4XJU5_9PORP</name>
<evidence type="ECO:0000313" key="3">
    <source>
        <dbReference type="Proteomes" id="UP000030101"/>
    </source>
</evidence>
<sequence>MDVNTSLQASFSERYRRQTMLPEIGEAGQRRLSSKKVLVVGAGGLASPILYYLVACGVRQIGIVDFDTVSLSNLQRQILYREEDLGRPKAIVAAERLRKLDSACSPVAYNEPFSAENAMRIAAGYDLLIDGCDNLATRYLMDETAAALSISYLYGAVSEFTGQTSLFHHNGSGGYRDLFADYDPASDRSVVGVLGAAAGVIGSFMAAEAVKVLLGLPSALSGRMLRVNTLTLDIDLFDIAP</sequence>
<evidence type="ECO:0000313" key="2">
    <source>
        <dbReference type="EMBL" id="KGN91746.1"/>
    </source>
</evidence>
<dbReference type="Gene3D" id="3.40.50.720">
    <property type="entry name" value="NAD(P)-binding Rossmann-like Domain"/>
    <property type="match status" value="1"/>
</dbReference>
<dbReference type="Pfam" id="PF00899">
    <property type="entry name" value="ThiF"/>
    <property type="match status" value="1"/>
</dbReference>
<dbReference type="Proteomes" id="UP000030101">
    <property type="component" value="Unassembled WGS sequence"/>
</dbReference>
<dbReference type="InterPro" id="IPR035985">
    <property type="entry name" value="Ubiquitin-activating_enz"/>
</dbReference>
<dbReference type="EMBL" id="JQZV01000013">
    <property type="protein sequence ID" value="KGN91746.1"/>
    <property type="molecule type" value="Genomic_DNA"/>
</dbReference>
<accession>A0ABR4XJU5</accession>
<comment type="caution">
    <text evidence="2">The sequence shown here is derived from an EMBL/GenBank/DDBJ whole genome shotgun (WGS) entry which is preliminary data.</text>
</comment>
<reference evidence="2 3" key="1">
    <citation type="submission" date="2014-08" db="EMBL/GenBank/DDBJ databases">
        <title>Porphyromonas canoris strain:OH2762 Genome sequencing.</title>
        <authorList>
            <person name="Wallis C."/>
            <person name="Deusch O."/>
            <person name="O'Flynn C."/>
            <person name="Davis I."/>
            <person name="Jospin G."/>
            <person name="Darling A.E."/>
            <person name="Coil D.A."/>
            <person name="Alexiev A."/>
            <person name="Horsfall A."/>
            <person name="Kirkwood N."/>
            <person name="Harris S."/>
            <person name="Eisen J.A."/>
        </authorList>
    </citation>
    <scope>NUCLEOTIDE SEQUENCE [LARGE SCALE GENOMIC DNA]</scope>
    <source>
        <strain evidence="3">COT-108 OH2762</strain>
    </source>
</reference>
<dbReference type="PANTHER" id="PTHR10953:SF102">
    <property type="entry name" value="ADENYLYLTRANSFERASE AND SULFURTRANSFERASE MOCS3"/>
    <property type="match status" value="1"/>
</dbReference>
<evidence type="ECO:0000259" key="1">
    <source>
        <dbReference type="Pfam" id="PF00899"/>
    </source>
</evidence>
<protein>
    <recommendedName>
        <fullName evidence="1">THIF-type NAD/FAD binding fold domain-containing protein</fullName>
    </recommendedName>
</protein>
<feature type="domain" description="THIF-type NAD/FAD binding fold" evidence="1">
    <location>
        <begin position="15"/>
        <end position="237"/>
    </location>
</feature>